<dbReference type="PANTHER" id="PTHR45866">
    <property type="entry name" value="DNA GYRASE/TOPOISOMERASE SUBUNIT B"/>
    <property type="match status" value="1"/>
</dbReference>
<dbReference type="HAMAP" id="MF_01898">
    <property type="entry name" value="GyrB"/>
    <property type="match status" value="1"/>
</dbReference>
<dbReference type="FunFam" id="3.30.230.10:FF:000005">
    <property type="entry name" value="DNA gyrase subunit B"/>
    <property type="match status" value="1"/>
</dbReference>
<dbReference type="InterPro" id="IPR018522">
    <property type="entry name" value="TopoIIA_CS"/>
</dbReference>
<dbReference type="InterPro" id="IPR011557">
    <property type="entry name" value="GyrB"/>
</dbReference>
<dbReference type="NCBIfam" id="NF011501">
    <property type="entry name" value="PRK14939.1"/>
    <property type="match status" value="1"/>
</dbReference>
<dbReference type="InterPro" id="IPR014721">
    <property type="entry name" value="Ribsml_uS5_D2-typ_fold_subgr"/>
</dbReference>
<dbReference type="Gene3D" id="3.40.50.670">
    <property type="match status" value="2"/>
</dbReference>
<dbReference type="InterPro" id="IPR020568">
    <property type="entry name" value="Ribosomal_Su5_D2-typ_SF"/>
</dbReference>
<keyword evidence="4 11" id="KW-0479">Metal-binding</keyword>
<dbReference type="Pfam" id="PF02518">
    <property type="entry name" value="HATPase_c"/>
    <property type="match status" value="1"/>
</dbReference>
<evidence type="ECO:0000256" key="3">
    <source>
        <dbReference type="ARBA" id="ARBA00022490"/>
    </source>
</evidence>
<comment type="subcellular location">
    <subcellularLocation>
        <location evidence="11">Cytoplasm</location>
    </subcellularLocation>
</comment>
<dbReference type="EC" id="5.6.2.2" evidence="11"/>
<evidence type="ECO:0000256" key="7">
    <source>
        <dbReference type="ARBA" id="ARBA00022842"/>
    </source>
</evidence>
<dbReference type="SMART" id="SM00387">
    <property type="entry name" value="HATPase_c"/>
    <property type="match status" value="1"/>
</dbReference>
<keyword evidence="3 11" id="KW-0963">Cytoplasm</keyword>
<dbReference type="InterPro" id="IPR001241">
    <property type="entry name" value="Topo_IIA"/>
</dbReference>
<dbReference type="InterPro" id="IPR002288">
    <property type="entry name" value="DNA_gyrase_B_C"/>
</dbReference>
<keyword evidence="8 11" id="KW-0799">Topoisomerase</keyword>
<dbReference type="InterPro" id="IPR049353">
    <property type="entry name" value="GyrB_hook"/>
</dbReference>
<evidence type="ECO:0000256" key="1">
    <source>
        <dbReference type="ARBA" id="ARBA00000185"/>
    </source>
</evidence>
<protein>
    <recommendedName>
        <fullName evidence="11">DNA gyrase subunit B</fullName>
        <ecNumber evidence="11">5.6.2.2</ecNumber>
    </recommendedName>
</protein>
<dbReference type="CDD" id="cd16928">
    <property type="entry name" value="HATPase_GyrB-like"/>
    <property type="match status" value="1"/>
</dbReference>
<dbReference type="EMBL" id="CABIKM010000001">
    <property type="protein sequence ID" value="VUZ83764.1"/>
    <property type="molecule type" value="Genomic_DNA"/>
</dbReference>
<dbReference type="Proteomes" id="UP000334340">
    <property type="component" value="Unassembled WGS sequence"/>
</dbReference>
<dbReference type="InterPro" id="IPR013506">
    <property type="entry name" value="Topo_IIA_bsu_dom2"/>
</dbReference>
<evidence type="ECO:0000256" key="9">
    <source>
        <dbReference type="ARBA" id="ARBA00023125"/>
    </source>
</evidence>
<feature type="binding site" evidence="11">
    <location>
        <position position="517"/>
    </location>
    <ligand>
        <name>Mg(2+)</name>
        <dbReference type="ChEBI" id="CHEBI:18420"/>
        <label>2</label>
    </ligand>
</feature>
<keyword evidence="6 11" id="KW-0067">ATP-binding</keyword>
<accession>A0A564ZER8</accession>
<dbReference type="NCBIfam" id="NF004189">
    <property type="entry name" value="PRK05644.1"/>
    <property type="match status" value="1"/>
</dbReference>
<dbReference type="Pfam" id="PF00204">
    <property type="entry name" value="DNA_gyraseB"/>
    <property type="match status" value="1"/>
</dbReference>
<dbReference type="InterPro" id="IPR000565">
    <property type="entry name" value="Topo_IIA_B"/>
</dbReference>
<dbReference type="GO" id="GO:0003918">
    <property type="term" value="F:DNA topoisomerase type II (double strand cut, ATP-hydrolyzing) activity"/>
    <property type="evidence" value="ECO:0007669"/>
    <property type="project" value="UniProtKB-UniRule"/>
</dbReference>
<evidence type="ECO:0000256" key="5">
    <source>
        <dbReference type="ARBA" id="ARBA00022741"/>
    </source>
</evidence>
<keyword evidence="7 11" id="KW-0460">Magnesium</keyword>
<dbReference type="Pfam" id="PF00986">
    <property type="entry name" value="DNA_gyraseB_C"/>
    <property type="match status" value="1"/>
</dbReference>
<comment type="similarity">
    <text evidence="2 11">Belongs to the type II topoisomerase GyrB family.</text>
</comment>
<comment type="subunit">
    <text evidence="11">Heterotetramer, composed of two GyrA and two GyrB chains. In the heterotetramer, GyrA contains the active site tyrosine that forms a transient covalent intermediate with DNA, while GyrB binds cofactors and catalyzes ATP hydrolysis.</text>
</comment>
<dbReference type="InterPro" id="IPR003594">
    <property type="entry name" value="HATPase_dom"/>
</dbReference>
<dbReference type="Pfam" id="PF21249">
    <property type="entry name" value="GyrB_hook"/>
    <property type="match status" value="1"/>
</dbReference>
<comment type="miscellaneous">
    <text evidence="11">Few gyrases are as efficient as E.coli at forming negative supercoils. Not all organisms have 2 type II topoisomerases; in organisms with a single type II topoisomerase this enzyme also has to decatenate newly replicated chromosomes.</text>
</comment>
<evidence type="ECO:0000256" key="11">
    <source>
        <dbReference type="HAMAP-Rule" id="MF_01898"/>
    </source>
</evidence>
<dbReference type="AlphaFoldDB" id="A0A564ZER8"/>
<dbReference type="SMART" id="SM00433">
    <property type="entry name" value="TOP2c"/>
    <property type="match status" value="1"/>
</dbReference>
<dbReference type="PROSITE" id="PS00177">
    <property type="entry name" value="TOPOISOMERASE_II"/>
    <property type="match status" value="1"/>
</dbReference>
<keyword evidence="14" id="KW-1185">Reference proteome</keyword>
<dbReference type="FunFam" id="3.30.565.10:FF:000002">
    <property type="entry name" value="DNA gyrase subunit B"/>
    <property type="match status" value="1"/>
</dbReference>
<comment type="function">
    <text evidence="11">A type II topoisomerase that negatively supercoils closed circular double-stranded (ds) DNA in an ATP-dependent manner to modulate DNA topology and maintain chromosomes in an underwound state. Negative supercoiling favors strand separation, and DNA replication, transcription, recombination and repair, all of which involve strand separation. Also able to catalyze the interconversion of other topological isomers of dsDNA rings, including catenanes and knotted rings. Type II topoisomerases break and join 2 DNA strands simultaneously in an ATP-dependent manner.</text>
</comment>
<evidence type="ECO:0000256" key="4">
    <source>
        <dbReference type="ARBA" id="ARBA00022723"/>
    </source>
</evidence>
<feature type="binding site" evidence="11">
    <location>
        <position position="517"/>
    </location>
    <ligand>
        <name>Mg(2+)</name>
        <dbReference type="ChEBI" id="CHEBI:18420"/>
        <label>1</label>
        <note>catalytic</note>
    </ligand>
</feature>
<dbReference type="CDD" id="cd03366">
    <property type="entry name" value="TOPRIM_TopoIIA_GyrB"/>
    <property type="match status" value="1"/>
</dbReference>
<evidence type="ECO:0000313" key="14">
    <source>
        <dbReference type="Proteomes" id="UP000334340"/>
    </source>
</evidence>
<feature type="domain" description="Toprim" evidence="12">
    <location>
        <begin position="438"/>
        <end position="552"/>
    </location>
</feature>
<evidence type="ECO:0000256" key="2">
    <source>
        <dbReference type="ARBA" id="ARBA00010708"/>
    </source>
</evidence>
<dbReference type="InterPro" id="IPR006171">
    <property type="entry name" value="TOPRIM_dom"/>
</dbReference>
<keyword evidence="10 11" id="KW-0413">Isomerase</keyword>
<dbReference type="InterPro" id="IPR034160">
    <property type="entry name" value="TOPRIM_GyrB"/>
</dbReference>
<feature type="binding site" evidence="11">
    <location>
        <position position="519"/>
    </location>
    <ligand>
        <name>Mg(2+)</name>
        <dbReference type="ChEBI" id="CHEBI:18420"/>
        <label>2</label>
    </ligand>
</feature>
<dbReference type="GO" id="GO:0005737">
    <property type="term" value="C:cytoplasm"/>
    <property type="evidence" value="ECO:0007669"/>
    <property type="project" value="UniProtKB-SubCell"/>
</dbReference>
<feature type="binding site" evidence="11">
    <location>
        <position position="444"/>
    </location>
    <ligand>
        <name>Mg(2+)</name>
        <dbReference type="ChEBI" id="CHEBI:18420"/>
        <label>1</label>
        <note>catalytic</note>
    </ligand>
</feature>
<evidence type="ECO:0000256" key="10">
    <source>
        <dbReference type="ARBA" id="ARBA00023235"/>
    </source>
</evidence>
<dbReference type="NCBIfam" id="TIGR01059">
    <property type="entry name" value="gyrB"/>
    <property type="match status" value="1"/>
</dbReference>
<dbReference type="GO" id="GO:0005524">
    <property type="term" value="F:ATP binding"/>
    <property type="evidence" value="ECO:0007669"/>
    <property type="project" value="UniProtKB-UniRule"/>
</dbReference>
<evidence type="ECO:0000259" key="12">
    <source>
        <dbReference type="PROSITE" id="PS50880"/>
    </source>
</evidence>
<comment type="catalytic activity">
    <reaction evidence="1 11">
        <text>ATP-dependent breakage, passage and rejoining of double-stranded DNA.</text>
        <dbReference type="EC" id="5.6.2.2"/>
    </reaction>
</comment>
<sequence>MNQESKDHSIPVVNRAEPDLPLQGEVYDAAQIRILEGLEAVRKRPAMYIGSTGVDGLHHLVYEVVDNSVDEALAGYCDQVEVTIHSDNSVSVLDNGRGIPVDIHEQTGRPALEVVMTTLHAGGKFDNSAYKVSGGLHGVGLSVVNALAEQLEVEIWRDGKRYLQRYERGKPTGDLEEAGKARKTGTRVTFVPDAEIFEDRTFSLDTLSNRLRELAFLNKGLRIRLTDERINEAREFYYTGGIRSFVELLNENKVVLHPHPIYIEAQRDATAVEVAIQYNDGYGETVFSFANNINTHDGGTHLIGFRSALTRTINTYATSHDLLKNLKATLTGDDIREGLTAVVSAKLPNPQFEGQTKARLNNPDMKGLVETIVNEKLAEYLEENPAIGRRIVEKATEAARAREAARKAKELARRKGPLDGGDLPGKLADCAEKNPALCELYIVEGDSAGGSAKQGRDRRFQAILPLRGKILNTERARADKMLSSAEIRVLISAIGAGIDPEFDLGRLRYHRIIIMTDADVDGEHIRTLLLTFFFRHLREIVEGGHLYIAQPPLYKVKRGKAERYLKNDRAMEEFLLETIGETFRVDGSNGGTTWTGQRLVGILRKLMVWQSCLRVLERRGRHPGVVAALAQAGGALHGALKDEDKTSRLLTRLLETLRSQAAQLGPAEGRAEWDEEQEAYRLTLSFGSNGKGQRGVTTIDQALIGSPEYRELEGAAAALSGLGAAPFRVAAEADAVPGAAESWSDLLEKSMALARKGLAIQRYKGLGEMNPEQLWQTTMNPESRTLLRVTVEDAVAAEQIFTTLMGDQVEPRRLFIERHALEVSNLDI</sequence>
<comment type="cofactor">
    <cofactor evidence="11">
        <name>Mg(2+)</name>
        <dbReference type="ChEBI" id="CHEBI:18420"/>
    </cofactor>
    <cofactor evidence="11">
        <name>Mn(2+)</name>
        <dbReference type="ChEBI" id="CHEBI:29035"/>
    </cofactor>
    <cofactor evidence="11">
        <name>Ca(2+)</name>
        <dbReference type="ChEBI" id="CHEBI:29108"/>
    </cofactor>
    <text evidence="11">Binds two Mg(2+) per subunit. The magnesium ions form salt bridges with both the protein and the DNA. Can also accept other divalent metal cations, such as Mn(2+) or Ca(2+).</text>
</comment>
<dbReference type="SUPFAM" id="SSF54211">
    <property type="entry name" value="Ribosomal protein S5 domain 2-like"/>
    <property type="match status" value="1"/>
</dbReference>
<dbReference type="Pfam" id="PF01751">
    <property type="entry name" value="Toprim"/>
    <property type="match status" value="1"/>
</dbReference>
<reference evidence="13 14" key="1">
    <citation type="submission" date="2019-07" db="EMBL/GenBank/DDBJ databases">
        <authorList>
            <person name="Cremers G."/>
        </authorList>
    </citation>
    <scope>NUCLEOTIDE SEQUENCE [LARGE SCALE GENOMIC DNA]</scope>
</reference>
<dbReference type="PANTHER" id="PTHR45866:SF1">
    <property type="entry name" value="DNA GYRASE SUBUNIT B, MITOCHONDRIAL"/>
    <property type="match status" value="1"/>
</dbReference>
<dbReference type="CDD" id="cd00822">
    <property type="entry name" value="TopoII_Trans_DNA_gyrase"/>
    <property type="match status" value="1"/>
</dbReference>
<dbReference type="Gene3D" id="3.30.565.10">
    <property type="entry name" value="Histidine kinase-like ATPase, C-terminal domain"/>
    <property type="match status" value="1"/>
</dbReference>
<evidence type="ECO:0000256" key="8">
    <source>
        <dbReference type="ARBA" id="ARBA00023029"/>
    </source>
</evidence>
<proteinExistence type="inferred from homology"/>
<dbReference type="GO" id="GO:0005694">
    <property type="term" value="C:chromosome"/>
    <property type="evidence" value="ECO:0007669"/>
    <property type="project" value="InterPro"/>
</dbReference>
<dbReference type="SUPFAM" id="SSF56719">
    <property type="entry name" value="Type II DNA topoisomerase"/>
    <property type="match status" value="1"/>
</dbReference>
<feature type="site" description="Interaction with DNA" evidence="11">
    <location>
        <position position="472"/>
    </location>
</feature>
<dbReference type="GO" id="GO:0046872">
    <property type="term" value="F:metal ion binding"/>
    <property type="evidence" value="ECO:0007669"/>
    <property type="project" value="UniProtKB-KW"/>
</dbReference>
<dbReference type="PRINTS" id="PR01159">
    <property type="entry name" value="DNAGYRASEB"/>
</dbReference>
<dbReference type="InterPro" id="IPR013760">
    <property type="entry name" value="Topo_IIA-like_dom_sf"/>
</dbReference>
<dbReference type="PRINTS" id="PR00418">
    <property type="entry name" value="TPI2FAMILY"/>
</dbReference>
<dbReference type="InterPro" id="IPR036890">
    <property type="entry name" value="HATPase_C_sf"/>
</dbReference>
<feature type="site" description="Interaction with DNA" evidence="11">
    <location>
        <position position="469"/>
    </location>
</feature>
<evidence type="ECO:0000256" key="6">
    <source>
        <dbReference type="ARBA" id="ARBA00022840"/>
    </source>
</evidence>
<dbReference type="Gene3D" id="3.30.230.10">
    <property type="match status" value="1"/>
</dbReference>
<organism evidence="13 14">
    <name type="scientific">Candidatus Methylomirabilis lanthanidiphila</name>
    <dbReference type="NCBI Taxonomy" id="2211376"/>
    <lineage>
        <taxon>Bacteria</taxon>
        <taxon>Candidatus Methylomirabilota</taxon>
        <taxon>Candidatus Methylomirabilia</taxon>
        <taxon>Candidatus Methylomirabilales</taxon>
        <taxon>Candidatus Methylomirabilaceae</taxon>
        <taxon>Candidatus Methylomirabilis</taxon>
    </lineage>
</organism>
<dbReference type="SUPFAM" id="SSF55874">
    <property type="entry name" value="ATPase domain of HSP90 chaperone/DNA topoisomerase II/histidine kinase"/>
    <property type="match status" value="1"/>
</dbReference>
<name>A0A564ZER8_9BACT</name>
<keyword evidence="9" id="KW-0238">DNA-binding</keyword>
<dbReference type="GO" id="GO:0003677">
    <property type="term" value="F:DNA binding"/>
    <property type="evidence" value="ECO:0007669"/>
    <property type="project" value="UniProtKB-KW"/>
</dbReference>
<evidence type="ECO:0000313" key="13">
    <source>
        <dbReference type="EMBL" id="VUZ83764.1"/>
    </source>
</evidence>
<keyword evidence="5 11" id="KW-0547">Nucleotide-binding</keyword>
<dbReference type="GO" id="GO:0006265">
    <property type="term" value="P:DNA topological change"/>
    <property type="evidence" value="ECO:0007669"/>
    <property type="project" value="UniProtKB-UniRule"/>
</dbReference>
<dbReference type="InterPro" id="IPR013759">
    <property type="entry name" value="Topo_IIA_B_C"/>
</dbReference>
<dbReference type="GO" id="GO:0006261">
    <property type="term" value="P:DNA-templated DNA replication"/>
    <property type="evidence" value="ECO:0007669"/>
    <property type="project" value="UniProtKB-UniRule"/>
</dbReference>
<dbReference type="PROSITE" id="PS50880">
    <property type="entry name" value="TOPRIM"/>
    <property type="match status" value="1"/>
</dbReference>
<gene>
    <name evidence="11" type="primary">gyrB</name>
    <name evidence="13" type="ORF">MELA_00117</name>
</gene>